<dbReference type="PANTHER" id="PTHR46564:SF1">
    <property type="entry name" value="TRANSPOSASE"/>
    <property type="match status" value="1"/>
</dbReference>
<dbReference type="AlphaFoldDB" id="A0A162ZW61"/>
<evidence type="ECO:0000259" key="1">
    <source>
        <dbReference type="Pfam" id="PF13358"/>
    </source>
</evidence>
<dbReference type="GO" id="GO:0003676">
    <property type="term" value="F:nucleic acid binding"/>
    <property type="evidence" value="ECO:0007669"/>
    <property type="project" value="InterPro"/>
</dbReference>
<dbReference type="InParanoid" id="A0A162ZW61"/>
<evidence type="ECO:0000313" key="2">
    <source>
        <dbReference type="EMBL" id="OAD69431.1"/>
    </source>
</evidence>
<feature type="domain" description="Tc1-like transposase DDE" evidence="1">
    <location>
        <begin position="280"/>
        <end position="431"/>
    </location>
</feature>
<dbReference type="PANTHER" id="PTHR46564">
    <property type="entry name" value="TRANSPOSASE"/>
    <property type="match status" value="1"/>
</dbReference>
<dbReference type="STRING" id="763407.A0A162ZW61"/>
<dbReference type="Proteomes" id="UP000077315">
    <property type="component" value="Unassembled WGS sequence"/>
</dbReference>
<proteinExistence type="predicted"/>
<dbReference type="InterPro" id="IPR038717">
    <property type="entry name" value="Tc1-like_DDE_dom"/>
</dbReference>
<dbReference type="OrthoDB" id="2213594at2759"/>
<sequence>MPTSNNSLEFVMDKHCEMVSHSGSADQTQFSGIAFDPLCDFNQEIVNKMHGEVVLQSVTDVFVNHANMEWTRTLARNPAVTNLLSLRSFLPTEVNEAITKTIVAQKPKTNLLEKVDPDSAPIVESIGRGSYQKYNQNQVNKLFSLVFLENQTAAATVRETEINVWTAQNYVRLTREKIQTNFDVATVETDESNGLETMEFFENKPDATLEQARIAVMEEFSGLQITKLAIQKHLVKKCALTMKKLKKLPEKRDNVSTIEMRQDRILEWQQLVDFNYLSNCVFIDEAGFNMHIKRTFGCSVSGTPAKTTVLTQRDVSITILGAMFTTKKKRKLDIYTNVEVNGQIGTRTQQYLDFLSHTMDVLDSHGMQGCYLSMDNASIYKTDEVKDFISSRGYKCIYLSVYSPFLIPMEEMWSKIKFGIRREEITESDELILRITESAKTVTLLDCLGWINHVISIFSCCLNRERKL</sequence>
<dbReference type="Pfam" id="PF13358">
    <property type="entry name" value="DDE_3"/>
    <property type="match status" value="1"/>
</dbReference>
<dbReference type="VEuPathDB" id="FungiDB:PHYBLDRAFT_66346"/>
<name>A0A162ZW61_PHYB8</name>
<gene>
    <name evidence="2" type="ORF">PHYBLDRAFT_66346</name>
</gene>
<dbReference type="Gene3D" id="3.30.420.10">
    <property type="entry name" value="Ribonuclease H-like superfamily/Ribonuclease H"/>
    <property type="match status" value="1"/>
</dbReference>
<accession>A0A162ZW61</accession>
<dbReference type="EMBL" id="KV440991">
    <property type="protein sequence ID" value="OAD69431.1"/>
    <property type="molecule type" value="Genomic_DNA"/>
</dbReference>
<dbReference type="GeneID" id="29002536"/>
<reference evidence="3" key="1">
    <citation type="submission" date="2015-06" db="EMBL/GenBank/DDBJ databases">
        <title>Expansion of signal transduction pathways in fungi by whole-genome duplication.</title>
        <authorList>
            <consortium name="DOE Joint Genome Institute"/>
            <person name="Corrochano L.M."/>
            <person name="Kuo A."/>
            <person name="Marcet-Houben M."/>
            <person name="Polaino S."/>
            <person name="Salamov A."/>
            <person name="Villalobos J.M."/>
            <person name="Alvarez M.I."/>
            <person name="Avalos J."/>
            <person name="Benito E.P."/>
            <person name="Benoit I."/>
            <person name="Burger G."/>
            <person name="Camino L.P."/>
            <person name="Canovas D."/>
            <person name="Cerda-Olmedo E."/>
            <person name="Cheng J.-F."/>
            <person name="Dominguez A."/>
            <person name="Elias M."/>
            <person name="Eslava A.P."/>
            <person name="Glaser F."/>
            <person name="Grimwood J."/>
            <person name="Gutierrez G."/>
            <person name="Heitman J."/>
            <person name="Henrissat B."/>
            <person name="Iturriaga E.A."/>
            <person name="Lang B.F."/>
            <person name="Lavin J.L."/>
            <person name="Lee S."/>
            <person name="Li W."/>
            <person name="Lindquist E."/>
            <person name="Lopez-Garcia S."/>
            <person name="Luque E.M."/>
            <person name="Marcos A.T."/>
            <person name="Martin J."/>
            <person name="McCluskey K."/>
            <person name="Medina H.R."/>
            <person name="Miralles-Duran A."/>
            <person name="Miyazaki A."/>
            <person name="Munoz-Torres E."/>
            <person name="Oguiza J.A."/>
            <person name="Ohm R."/>
            <person name="Olmedo M."/>
            <person name="Orejas M."/>
            <person name="Ortiz-Castellanos L."/>
            <person name="Pisabarro A.G."/>
            <person name="Rodriguez-Romero J."/>
            <person name="Ruiz-Herrera J."/>
            <person name="Ruiz-Vazquez R."/>
            <person name="Sanz C."/>
            <person name="Schackwitz W."/>
            <person name="Schmutz J."/>
            <person name="Shahriari M."/>
            <person name="Shelest E."/>
            <person name="Silva-Franco F."/>
            <person name="Soanes D."/>
            <person name="Syed K."/>
            <person name="Tagua V.G."/>
            <person name="Talbot N.J."/>
            <person name="Thon M."/>
            <person name="De vries R.P."/>
            <person name="Wiebenga A."/>
            <person name="Yadav J.S."/>
            <person name="Braun E.L."/>
            <person name="Baker S."/>
            <person name="Garre V."/>
            <person name="Horwitz B."/>
            <person name="Torres-Martinez S."/>
            <person name="Idnurm A."/>
            <person name="Herrera-Estrella A."/>
            <person name="Gabaldon T."/>
            <person name="Grigoriev I.V."/>
        </authorList>
    </citation>
    <scope>NUCLEOTIDE SEQUENCE [LARGE SCALE GENOMIC DNA]</scope>
    <source>
        <strain evidence="3">NRRL 1555(-)</strain>
    </source>
</reference>
<evidence type="ECO:0000313" key="3">
    <source>
        <dbReference type="Proteomes" id="UP000077315"/>
    </source>
</evidence>
<keyword evidence="3" id="KW-1185">Reference proteome</keyword>
<dbReference type="RefSeq" id="XP_018287471.1">
    <property type="nucleotide sequence ID" value="XM_018441630.1"/>
</dbReference>
<protein>
    <recommendedName>
        <fullName evidence="1">Tc1-like transposase DDE domain-containing protein</fullName>
    </recommendedName>
</protein>
<dbReference type="InterPro" id="IPR036397">
    <property type="entry name" value="RNaseH_sf"/>
</dbReference>
<organism evidence="2 3">
    <name type="scientific">Phycomyces blakesleeanus (strain ATCC 8743b / DSM 1359 / FGSC 10004 / NBRC 33097 / NRRL 1555)</name>
    <dbReference type="NCBI Taxonomy" id="763407"/>
    <lineage>
        <taxon>Eukaryota</taxon>
        <taxon>Fungi</taxon>
        <taxon>Fungi incertae sedis</taxon>
        <taxon>Mucoromycota</taxon>
        <taxon>Mucoromycotina</taxon>
        <taxon>Mucoromycetes</taxon>
        <taxon>Mucorales</taxon>
        <taxon>Phycomycetaceae</taxon>
        <taxon>Phycomyces</taxon>
    </lineage>
</organism>